<sequence length="84" mass="9501">MKESIISISKPTPKVQPKPLEDEPQPEITQTEEISWTEELQQPESLDPIRPTLSSFASTSYGGWKPSDILREIRLDNFDIGSTD</sequence>
<organism evidence="2 3">
    <name type="scientific">Aetokthonos hydrillicola Thurmond2011</name>
    <dbReference type="NCBI Taxonomy" id="2712845"/>
    <lineage>
        <taxon>Bacteria</taxon>
        <taxon>Bacillati</taxon>
        <taxon>Cyanobacteriota</taxon>
        <taxon>Cyanophyceae</taxon>
        <taxon>Nostocales</taxon>
        <taxon>Hapalosiphonaceae</taxon>
        <taxon>Aetokthonos</taxon>
    </lineage>
</organism>
<dbReference type="EMBL" id="JAALHA020000014">
    <property type="protein sequence ID" value="MDR9897733.1"/>
    <property type="molecule type" value="Genomic_DNA"/>
</dbReference>
<name>A0AAP5IDI9_9CYAN</name>
<feature type="region of interest" description="Disordered" evidence="1">
    <location>
        <begin position="1"/>
        <end position="28"/>
    </location>
</feature>
<evidence type="ECO:0000256" key="1">
    <source>
        <dbReference type="SAM" id="MobiDB-lite"/>
    </source>
</evidence>
<keyword evidence="3" id="KW-1185">Reference proteome</keyword>
<protein>
    <submittedName>
        <fullName evidence="2">Uncharacterized protein</fullName>
    </submittedName>
</protein>
<evidence type="ECO:0000313" key="2">
    <source>
        <dbReference type="EMBL" id="MDR9897733.1"/>
    </source>
</evidence>
<accession>A0AAP5IDI9</accession>
<dbReference type="RefSeq" id="WP_208351408.1">
    <property type="nucleotide sequence ID" value="NZ_JAALHA020000014.1"/>
</dbReference>
<dbReference type="AlphaFoldDB" id="A0AAP5IDI9"/>
<dbReference type="Proteomes" id="UP000667802">
    <property type="component" value="Unassembled WGS sequence"/>
</dbReference>
<comment type="caution">
    <text evidence="2">The sequence shown here is derived from an EMBL/GenBank/DDBJ whole genome shotgun (WGS) entry which is preliminary data.</text>
</comment>
<feature type="compositionally biased region" description="Polar residues" evidence="1">
    <location>
        <begin position="1"/>
        <end position="10"/>
    </location>
</feature>
<proteinExistence type="predicted"/>
<reference evidence="3" key="1">
    <citation type="journal article" date="2021" name="Science">
        <title>Hunting the eagle killer: A cyanobacterial neurotoxin causes vacuolar myelinopathy.</title>
        <authorList>
            <person name="Breinlinger S."/>
            <person name="Phillips T.J."/>
            <person name="Haram B.N."/>
            <person name="Mares J."/>
            <person name="Martinez Yerena J.A."/>
            <person name="Hrouzek P."/>
            <person name="Sobotka R."/>
            <person name="Henderson W.M."/>
            <person name="Schmieder P."/>
            <person name="Williams S.M."/>
            <person name="Lauderdale J.D."/>
            <person name="Wilde H.D."/>
            <person name="Gerrin W."/>
            <person name="Kust A."/>
            <person name="Washington J.W."/>
            <person name="Wagner C."/>
            <person name="Geier B."/>
            <person name="Liebeke M."/>
            <person name="Enke H."/>
            <person name="Niedermeyer T.H.J."/>
            <person name="Wilde S.B."/>
        </authorList>
    </citation>
    <scope>NUCLEOTIDE SEQUENCE [LARGE SCALE GENOMIC DNA]</scope>
    <source>
        <strain evidence="3">Thurmond2011</strain>
    </source>
</reference>
<gene>
    <name evidence="2" type="ORF">G7B40_024660</name>
</gene>
<evidence type="ECO:0000313" key="3">
    <source>
        <dbReference type="Proteomes" id="UP000667802"/>
    </source>
</evidence>